<dbReference type="RefSeq" id="WP_160723041.1">
    <property type="nucleotide sequence ID" value="NZ_SUMG01000024.1"/>
</dbReference>
<keyword evidence="2 5" id="KW-0812">Transmembrane</keyword>
<evidence type="ECO:0000256" key="1">
    <source>
        <dbReference type="ARBA" id="ARBA00004141"/>
    </source>
</evidence>
<evidence type="ECO:0000256" key="5">
    <source>
        <dbReference type="SAM" id="Phobius"/>
    </source>
</evidence>
<comment type="caution">
    <text evidence="6">The sequence shown here is derived from an EMBL/GenBank/DDBJ whole genome shotgun (WGS) entry which is preliminary data.</text>
</comment>
<keyword evidence="4 5" id="KW-0472">Membrane</keyword>
<organism evidence="6 7">
    <name type="scientific">Isachenkonia alkalipeptolytica</name>
    <dbReference type="NCBI Taxonomy" id="2565777"/>
    <lineage>
        <taxon>Bacteria</taxon>
        <taxon>Bacillati</taxon>
        <taxon>Bacillota</taxon>
        <taxon>Clostridia</taxon>
        <taxon>Eubacteriales</taxon>
        <taxon>Clostridiaceae</taxon>
        <taxon>Isachenkonia</taxon>
    </lineage>
</organism>
<proteinExistence type="predicted"/>
<feature type="transmembrane region" description="Helical" evidence="5">
    <location>
        <begin position="56"/>
        <end position="74"/>
    </location>
</feature>
<feature type="transmembrane region" description="Helical" evidence="5">
    <location>
        <begin position="117"/>
        <end position="137"/>
    </location>
</feature>
<feature type="transmembrane region" description="Helical" evidence="5">
    <location>
        <begin position="86"/>
        <end position="105"/>
    </location>
</feature>
<dbReference type="AlphaFoldDB" id="A0AA43XN62"/>
<dbReference type="GO" id="GO:0006890">
    <property type="term" value="P:retrograde vesicle-mediated transport, Golgi to endoplasmic reticulum"/>
    <property type="evidence" value="ECO:0007669"/>
    <property type="project" value="InterPro"/>
</dbReference>
<gene>
    <name evidence="6" type="ORF">ISALK_12975</name>
</gene>
<evidence type="ECO:0000313" key="6">
    <source>
        <dbReference type="EMBL" id="NBG89404.1"/>
    </source>
</evidence>
<sequence>MKIIKGLYIGILLFLNTALIGLELYKNTIRDQWAEGSVIGEEAYYQLQQLHGVTNFITLLLTFLILGGALGLVLWKKKELIKPQIIATLGISLLFYVTALITALITDAPRGNLSQHVHSMTGAVAVILIFLLISRYFNRNERKVRGLIH</sequence>
<comment type="subcellular location">
    <subcellularLocation>
        <location evidence="1">Membrane</location>
        <topology evidence="1">Multi-pass membrane protein</topology>
    </subcellularLocation>
</comment>
<evidence type="ECO:0000313" key="7">
    <source>
        <dbReference type="Proteomes" id="UP000449710"/>
    </source>
</evidence>
<feature type="transmembrane region" description="Helical" evidence="5">
    <location>
        <begin position="7"/>
        <end position="25"/>
    </location>
</feature>
<name>A0AA43XN62_9CLOT</name>
<keyword evidence="7" id="KW-1185">Reference proteome</keyword>
<dbReference type="Pfam" id="PF08551">
    <property type="entry name" value="DUF1751"/>
    <property type="match status" value="1"/>
</dbReference>
<reference evidence="6 7" key="1">
    <citation type="submission" date="2019-04" db="EMBL/GenBank/DDBJ databases">
        <title>Isachenkonia alkalipeptolytica gen. nov. sp. nov. a new anaerobic, alkiliphilic organothrophic bacterium capable to reduce synthesized ferrihydrite isolated from a soda lake.</title>
        <authorList>
            <person name="Toshchakov S.V."/>
            <person name="Zavarzina D.G."/>
            <person name="Zhilina T.N."/>
            <person name="Kostrikina N.A."/>
            <person name="Kublanov I.V."/>
        </authorList>
    </citation>
    <scope>NUCLEOTIDE SEQUENCE [LARGE SCALE GENOMIC DNA]</scope>
    <source>
        <strain evidence="6 7">Z-1701</strain>
    </source>
</reference>
<dbReference type="InterPro" id="IPR013861">
    <property type="entry name" value="TMEM115/Pdh1/Rbl19"/>
</dbReference>
<evidence type="ECO:0000256" key="2">
    <source>
        <dbReference type="ARBA" id="ARBA00022692"/>
    </source>
</evidence>
<accession>A0AA43XN62</accession>
<evidence type="ECO:0000256" key="4">
    <source>
        <dbReference type="ARBA" id="ARBA00023136"/>
    </source>
</evidence>
<dbReference type="GO" id="GO:0016020">
    <property type="term" value="C:membrane"/>
    <property type="evidence" value="ECO:0007669"/>
    <property type="project" value="UniProtKB-SubCell"/>
</dbReference>
<protein>
    <submittedName>
        <fullName evidence="6">DUF1751 domain-containing protein</fullName>
    </submittedName>
</protein>
<dbReference type="Proteomes" id="UP000449710">
    <property type="component" value="Unassembled WGS sequence"/>
</dbReference>
<evidence type="ECO:0000256" key="3">
    <source>
        <dbReference type="ARBA" id="ARBA00022989"/>
    </source>
</evidence>
<keyword evidence="3 5" id="KW-1133">Transmembrane helix</keyword>
<dbReference type="EMBL" id="SUMG01000024">
    <property type="protein sequence ID" value="NBG89404.1"/>
    <property type="molecule type" value="Genomic_DNA"/>
</dbReference>